<dbReference type="EMBL" id="CP031310">
    <property type="protein sequence ID" value="QCC51766.1"/>
    <property type="molecule type" value="Genomic_DNA"/>
</dbReference>
<organism evidence="2 3">
    <name type="scientific">Halapricum salinum</name>
    <dbReference type="NCBI Taxonomy" id="1457250"/>
    <lineage>
        <taxon>Archaea</taxon>
        <taxon>Methanobacteriati</taxon>
        <taxon>Methanobacteriota</taxon>
        <taxon>Stenosarchaea group</taxon>
        <taxon>Halobacteria</taxon>
        <taxon>Halobacteriales</taxon>
        <taxon>Haloarculaceae</taxon>
        <taxon>Halapricum</taxon>
    </lineage>
</organism>
<keyword evidence="1" id="KW-1133">Transmembrane helix</keyword>
<reference evidence="2 3" key="1">
    <citation type="journal article" date="2019" name="Nat. Commun.">
        <title>A new type of DNA phosphorothioation-based antiviral system in archaea.</title>
        <authorList>
            <person name="Xiong L."/>
            <person name="Liu S."/>
            <person name="Chen S."/>
            <person name="Xiao Y."/>
            <person name="Zhu B."/>
            <person name="Gao Y."/>
            <person name="Zhang Y."/>
            <person name="Chen B."/>
            <person name="Luo J."/>
            <person name="Deng Z."/>
            <person name="Chen X."/>
            <person name="Wang L."/>
            <person name="Chen S."/>
        </authorList>
    </citation>
    <scope>NUCLEOTIDE SEQUENCE [LARGE SCALE GENOMIC DNA]</scope>
    <source>
        <strain evidence="2 3">CBA1105</strain>
    </source>
</reference>
<accession>A0A4D6HEP4</accession>
<name>A0A4D6HEP4_9EURY</name>
<dbReference type="InterPro" id="IPR025480">
    <property type="entry name" value="DUF4330"/>
</dbReference>
<dbReference type="STRING" id="1457250.GCA_000755225_00651"/>
<dbReference type="Proteomes" id="UP000296706">
    <property type="component" value="Chromosome"/>
</dbReference>
<keyword evidence="1" id="KW-0472">Membrane</keyword>
<feature type="transmembrane region" description="Helical" evidence="1">
    <location>
        <begin position="12"/>
        <end position="38"/>
    </location>
</feature>
<gene>
    <name evidence="2" type="ORF">DV733_11205</name>
</gene>
<dbReference type="RefSeq" id="WP_079979502.1">
    <property type="nucleotide sequence ID" value="NZ_CP031310.1"/>
</dbReference>
<dbReference type="Pfam" id="PF14221">
    <property type="entry name" value="DUF4330"/>
    <property type="match status" value="2"/>
</dbReference>
<dbReference type="KEGG" id="hsn:DV733_11205"/>
<dbReference type="GeneID" id="39848439"/>
<dbReference type="AlphaFoldDB" id="A0A4D6HEP4"/>
<evidence type="ECO:0000256" key="1">
    <source>
        <dbReference type="SAM" id="Phobius"/>
    </source>
</evidence>
<dbReference type="OrthoDB" id="202569at2157"/>
<evidence type="ECO:0000313" key="2">
    <source>
        <dbReference type="EMBL" id="QCC51766.1"/>
    </source>
</evidence>
<sequence>MPLVDDDGRLFGVVNLIDAIVLVFVVSAVVAGVFLVVLDGERTTDPDAPSHMTVIFEPQLEGLEPEVAPGDRISIADGPGGMNVTDVFRTPGRNGTVVTVAKVAIGAGAEKPKAGPRHRFETESYAINGTVRQFSNQSTLRVDQTDVRFSATVSESRLDRIQRDGTLRIGTEAVGQVESASAYPIENASMYRIGLGVSLPTVRIDGYPMYGGQPVRPGVQHPLYLENGTVAGVVDSVGRLEPVGESTPTTVVVSLEGVSATRSDALTVGLNESHLGTPATITDLSSSPASTVLTTDSGEFVTASHPTQRDISLVLAVEGRRLGDHLYFHGAPLRIGRVVTLDFGHIRVRGTVVDFDGD</sequence>
<proteinExistence type="predicted"/>
<protein>
    <submittedName>
        <fullName evidence="2">DUF4330 family protein</fullName>
    </submittedName>
</protein>
<keyword evidence="3" id="KW-1185">Reference proteome</keyword>
<evidence type="ECO:0000313" key="3">
    <source>
        <dbReference type="Proteomes" id="UP000296706"/>
    </source>
</evidence>
<keyword evidence="1" id="KW-0812">Transmembrane</keyword>